<accession>A0A8J6I0D8</accession>
<protein>
    <submittedName>
        <fullName evidence="3">DEAD/DEAH box helicase family protein</fullName>
    </submittedName>
</protein>
<keyword evidence="3" id="KW-0547">Nucleotide-binding</keyword>
<keyword evidence="3" id="KW-0347">Helicase</keyword>
<dbReference type="SUPFAM" id="SSF52540">
    <property type="entry name" value="P-loop containing nucleoside triphosphate hydrolases"/>
    <property type="match status" value="2"/>
</dbReference>
<name>A0A8J6I0D8_9FIRM</name>
<dbReference type="Pfam" id="PF00271">
    <property type="entry name" value="Helicase_C"/>
    <property type="match status" value="1"/>
</dbReference>
<dbReference type="InterPro" id="IPR050742">
    <property type="entry name" value="Helicase_Restrict-Modif_Enz"/>
</dbReference>
<evidence type="ECO:0000313" key="4">
    <source>
        <dbReference type="Proteomes" id="UP000657177"/>
    </source>
</evidence>
<dbReference type="RefSeq" id="WP_181339414.1">
    <property type="nucleotide sequence ID" value="NZ_JAAKDE010000010.1"/>
</dbReference>
<dbReference type="InterPro" id="IPR007409">
    <property type="entry name" value="Restrct_endonuc_type1_HsdR_N"/>
</dbReference>
<dbReference type="PROSITE" id="PS51192">
    <property type="entry name" value="HELICASE_ATP_BIND_1"/>
    <property type="match status" value="1"/>
</dbReference>
<dbReference type="InterPro" id="IPR006935">
    <property type="entry name" value="Helicase/UvrB_N"/>
</dbReference>
<dbReference type="Gene3D" id="3.90.1570.30">
    <property type="match status" value="1"/>
</dbReference>
<dbReference type="Pfam" id="PF08463">
    <property type="entry name" value="EcoEI_R_C"/>
    <property type="match status" value="1"/>
</dbReference>
<organism evidence="3 4">
    <name type="scientific">Capillibacterium thermochitinicola</name>
    <dbReference type="NCBI Taxonomy" id="2699427"/>
    <lineage>
        <taxon>Bacteria</taxon>
        <taxon>Bacillati</taxon>
        <taxon>Bacillota</taxon>
        <taxon>Capillibacterium</taxon>
    </lineage>
</organism>
<comment type="caution">
    <text evidence="3">The sequence shown here is derived from an EMBL/GenBank/DDBJ whole genome shotgun (WGS) entry which is preliminary data.</text>
</comment>
<dbReference type="PANTHER" id="PTHR47396">
    <property type="entry name" value="TYPE I RESTRICTION ENZYME ECOKI R PROTEIN"/>
    <property type="match status" value="1"/>
</dbReference>
<dbReference type="Pfam" id="PF04851">
    <property type="entry name" value="ResIII"/>
    <property type="match status" value="1"/>
</dbReference>
<feature type="coiled-coil region" evidence="1">
    <location>
        <begin position="147"/>
        <end position="203"/>
    </location>
</feature>
<keyword evidence="3" id="KW-0067">ATP-binding</keyword>
<sequence length="1133" mass="132202">MAGNFEFLKSIPAYRLFATACIEAEKVLPVSPAMSAVGSRKAFELAVKWVYSADNTMKMPYRNHLQALVHEESFRYAVDPATWPKLQYIIKVGNLAVHTGRVITRNDAVLSLAILFEFIQWIDYCYGEDYQERRFDERLIPETVGDLEAAREIEARLTAEFQRFKEQTEQLIDEKDKEIARLLAELREKSAELTAYKEKYKAERVFTPENLSEFATRKKYIDVDLKLMGWRFSQTDRRDCVEEEMRVVGMPRESGSGEGFVDYVLWGKDGLPLAIIEAKRTFKDARDGTHQAKLYADCLEKMTGRRPIIFNTNGYDYFLWDDRTGPQRRVSGVFSRDDLQRLINRRTSRQKLSTIPIDDRITDRYYQKQAVRAVCDHFEKGHRKALLVMATGTGKTRTAVSLTDVLSRGGYVTNTLFLADRTALVHQAKDVFKNLLPDMSLCNLLSNKDDRNARVVFSTYPTMLNTINNMRNEDGGCIFSPAHFDLIIVDESHRSIFRKYKAIFDYFDAYLVGLTATPREDVHKSTYEFFEAEKGVPTFAYDYETAIKDEVLVPYYNIEVKTKFLTHGISYDELSPEDKERYEEDFTDEDGEMPEEILPSELNEFIFNQDTVDRVINDLMTNGLRDSSGNRVGKTIIFAQNKNHAQFIVDRFNALYPEYKGTFCRRVVCDDDYVLDLILQFKDPEKEPYIAVSVDMLDTGIDVPEIVNLVFFKRVRSKIKFWQMIGRGTRTCKNLFGPGRHKEYFYIFDYLGNFEFFREHQQGREAAVTRSTTAEVFIKRVRLIFHLQDTAYKDEEYQVWRNGLVAEVSRQIAGLSPERIDVRMKRQYVEKYRREAAFANLSEQDKSELIDNLADLVTTIDSDDRALEFDNIMYGLMLAQLEGKGIFKRLKQNVMDRASLLLKNGNLPQVKAKITLLREVTTEEFWAEADLLWLEKIRVELRDLMKLIGGEPPVLIYTNLHDEELERLVGKDYRIDYNLHEYRRKVNKYIEENKDNIAIYKLRNNIPLTETDYKMLERIFTGELGTREDYERSFRDTPFGLLVRRIAKMEREAAYKAFSSFINEQNLNSDQIAFVEKVIDYIVQNGYMESPAELTKPPFDKPRSFVHLFDHRLREEFVRIINELKENATKIIS</sequence>
<dbReference type="InterPro" id="IPR027417">
    <property type="entry name" value="P-loop_NTPase"/>
</dbReference>
<keyword evidence="1" id="KW-0175">Coiled coil</keyword>
<feature type="domain" description="Helicase ATP-binding" evidence="2">
    <location>
        <begin position="376"/>
        <end position="536"/>
    </location>
</feature>
<dbReference type="GO" id="GO:0009307">
    <property type="term" value="P:DNA restriction-modification system"/>
    <property type="evidence" value="ECO:0007669"/>
    <property type="project" value="UniProtKB-KW"/>
</dbReference>
<dbReference type="SMART" id="SM00487">
    <property type="entry name" value="DEXDc"/>
    <property type="match status" value="1"/>
</dbReference>
<dbReference type="InterPro" id="IPR014001">
    <property type="entry name" value="Helicase_ATP-bd"/>
</dbReference>
<evidence type="ECO:0000259" key="2">
    <source>
        <dbReference type="PROSITE" id="PS51192"/>
    </source>
</evidence>
<dbReference type="InterPro" id="IPR013670">
    <property type="entry name" value="EcoEI_R_C_dom"/>
</dbReference>
<dbReference type="Gene3D" id="3.40.50.300">
    <property type="entry name" value="P-loop containing nucleotide triphosphate hydrolases"/>
    <property type="match status" value="2"/>
</dbReference>
<dbReference type="GO" id="GO:0005524">
    <property type="term" value="F:ATP binding"/>
    <property type="evidence" value="ECO:0007669"/>
    <property type="project" value="UniProtKB-KW"/>
</dbReference>
<dbReference type="GO" id="GO:0003677">
    <property type="term" value="F:DNA binding"/>
    <property type="evidence" value="ECO:0007669"/>
    <property type="project" value="UniProtKB-KW"/>
</dbReference>
<keyword evidence="4" id="KW-1185">Reference proteome</keyword>
<dbReference type="InterPro" id="IPR001650">
    <property type="entry name" value="Helicase_C-like"/>
</dbReference>
<dbReference type="AlphaFoldDB" id="A0A8J6I0D8"/>
<gene>
    <name evidence="3" type="ORF">G5B42_05295</name>
</gene>
<dbReference type="EMBL" id="JAAKDE010000010">
    <property type="protein sequence ID" value="MBA2132958.1"/>
    <property type="molecule type" value="Genomic_DNA"/>
</dbReference>
<dbReference type="GO" id="GO:0005829">
    <property type="term" value="C:cytosol"/>
    <property type="evidence" value="ECO:0007669"/>
    <property type="project" value="TreeGrafter"/>
</dbReference>
<dbReference type="Pfam" id="PF04313">
    <property type="entry name" value="HSDR_N"/>
    <property type="match status" value="1"/>
</dbReference>
<dbReference type="PANTHER" id="PTHR47396:SF1">
    <property type="entry name" value="ATP-DEPENDENT HELICASE IRC3-RELATED"/>
    <property type="match status" value="1"/>
</dbReference>
<dbReference type="CDD" id="cd18799">
    <property type="entry name" value="SF2_C_EcoAI-like"/>
    <property type="match status" value="1"/>
</dbReference>
<dbReference type="CDD" id="cd18032">
    <property type="entry name" value="DEXHc_RE_I_III_res"/>
    <property type="match status" value="1"/>
</dbReference>
<evidence type="ECO:0000256" key="1">
    <source>
        <dbReference type="SAM" id="Coils"/>
    </source>
</evidence>
<dbReference type="GO" id="GO:0004386">
    <property type="term" value="F:helicase activity"/>
    <property type="evidence" value="ECO:0007669"/>
    <property type="project" value="UniProtKB-KW"/>
</dbReference>
<proteinExistence type="predicted"/>
<dbReference type="Proteomes" id="UP000657177">
    <property type="component" value="Unassembled WGS sequence"/>
</dbReference>
<evidence type="ECO:0000313" key="3">
    <source>
        <dbReference type="EMBL" id="MBA2132958.1"/>
    </source>
</evidence>
<keyword evidence="3" id="KW-0378">Hydrolase</keyword>
<reference evidence="3" key="1">
    <citation type="submission" date="2020-06" db="EMBL/GenBank/DDBJ databases">
        <title>Novel chitinolytic bacterium.</title>
        <authorList>
            <person name="Ungkulpasvich U."/>
            <person name="Kosugi A."/>
            <person name="Uke A."/>
        </authorList>
    </citation>
    <scope>NUCLEOTIDE SEQUENCE</scope>
    <source>
        <strain evidence="3">UUS1-1</strain>
    </source>
</reference>
<dbReference type="GO" id="GO:0009035">
    <property type="term" value="F:type I site-specific deoxyribonuclease activity"/>
    <property type="evidence" value="ECO:0007669"/>
    <property type="project" value="UniProtKB-EC"/>
</dbReference>